<dbReference type="NCBIfam" id="TIGR01509">
    <property type="entry name" value="HAD-SF-IA-v3"/>
    <property type="match status" value="1"/>
</dbReference>
<evidence type="ECO:0000313" key="1">
    <source>
        <dbReference type="EMBL" id="MBP1039716.1"/>
    </source>
</evidence>
<comment type="caution">
    <text evidence="1">The sequence shown here is derived from an EMBL/GenBank/DDBJ whole genome shotgun (WGS) entry which is preliminary data.</text>
</comment>
<protein>
    <submittedName>
        <fullName evidence="1">HAD family phosphatase</fullName>
    </submittedName>
</protein>
<dbReference type="AlphaFoldDB" id="A0A940SU50"/>
<dbReference type="EMBL" id="JAEEGA010000001">
    <property type="protein sequence ID" value="MBP1039716.1"/>
    <property type="molecule type" value="Genomic_DNA"/>
</dbReference>
<dbReference type="Gene3D" id="1.10.150.240">
    <property type="entry name" value="Putative phosphatase, domain 2"/>
    <property type="match status" value="1"/>
</dbReference>
<name>A0A940SU50_9ENTE</name>
<dbReference type="NCBIfam" id="TIGR01549">
    <property type="entry name" value="HAD-SF-IA-v1"/>
    <property type="match status" value="1"/>
</dbReference>
<dbReference type="InterPro" id="IPR036412">
    <property type="entry name" value="HAD-like_sf"/>
</dbReference>
<dbReference type="PANTHER" id="PTHR43611:SF3">
    <property type="entry name" value="FLAVIN MONONUCLEOTIDE HYDROLASE 1, CHLOROPLATIC"/>
    <property type="match status" value="1"/>
</dbReference>
<reference evidence="1" key="1">
    <citation type="submission" date="2020-12" db="EMBL/GenBank/DDBJ databases">
        <title>Vagococcus allomyrinae sp. nov. and Enterococcus lavae sp. nov., isolated from the larvae of Allomyrina dichotoma.</title>
        <authorList>
            <person name="Lee S.D."/>
        </authorList>
    </citation>
    <scope>NUCLEOTIDE SEQUENCE</scope>
    <source>
        <strain evidence="1">BWB3-3</strain>
    </source>
</reference>
<gene>
    <name evidence="1" type="ORF">I6N95_01715</name>
</gene>
<dbReference type="Pfam" id="PF00702">
    <property type="entry name" value="Hydrolase"/>
    <property type="match status" value="1"/>
</dbReference>
<keyword evidence="2" id="KW-1185">Reference proteome</keyword>
<dbReference type="InterPro" id="IPR006439">
    <property type="entry name" value="HAD-SF_hydro_IA"/>
</dbReference>
<dbReference type="PANTHER" id="PTHR43611">
    <property type="entry name" value="ALPHA-D-GLUCOSE 1-PHOSPHATE PHOSPHATASE"/>
    <property type="match status" value="1"/>
</dbReference>
<proteinExistence type="predicted"/>
<evidence type="ECO:0000313" key="2">
    <source>
        <dbReference type="Proteomes" id="UP000674938"/>
    </source>
</evidence>
<organism evidence="1 2">
    <name type="scientific">Vagococcus allomyrinae</name>
    <dbReference type="NCBI Taxonomy" id="2794353"/>
    <lineage>
        <taxon>Bacteria</taxon>
        <taxon>Bacillati</taxon>
        <taxon>Bacillota</taxon>
        <taxon>Bacilli</taxon>
        <taxon>Lactobacillales</taxon>
        <taxon>Enterococcaceae</taxon>
        <taxon>Vagococcus</taxon>
    </lineage>
</organism>
<dbReference type="SFLD" id="SFLDG01129">
    <property type="entry name" value="C1.5:_HAD__Beta-PGM__Phosphata"/>
    <property type="match status" value="1"/>
</dbReference>
<dbReference type="SFLD" id="SFLDS00003">
    <property type="entry name" value="Haloacid_Dehalogenase"/>
    <property type="match status" value="1"/>
</dbReference>
<dbReference type="CDD" id="cd02603">
    <property type="entry name" value="HAD_sEH-N_like"/>
    <property type="match status" value="1"/>
</dbReference>
<dbReference type="PRINTS" id="PR00413">
    <property type="entry name" value="HADHALOGNASE"/>
</dbReference>
<sequence>MIKNIVFDMGNVLVRYAPANFISAFAKQPEHQQLLLNEIFGSVEWLQADRGTITKEEMKWRICQRVPEMLHSTVSEILAQWFEEIQPIADMRDVVSELKAQGYRLYILSNASQDYYQFRDIIPGIEFFDGEFVSSDWKLLKPEKEIYKQFFSHFQLVPSECYFIDDMAMNVEAARNSGMVSHIFRGNIEELQQNFKTVGIKNPSHENRG</sequence>
<accession>A0A940SU50</accession>
<dbReference type="RefSeq" id="WP_209524608.1">
    <property type="nucleotide sequence ID" value="NZ_JAEEGA010000001.1"/>
</dbReference>
<dbReference type="SUPFAM" id="SSF56784">
    <property type="entry name" value="HAD-like"/>
    <property type="match status" value="1"/>
</dbReference>
<dbReference type="Proteomes" id="UP000674938">
    <property type="component" value="Unassembled WGS sequence"/>
</dbReference>
<dbReference type="Gene3D" id="3.40.50.1000">
    <property type="entry name" value="HAD superfamily/HAD-like"/>
    <property type="match status" value="1"/>
</dbReference>
<dbReference type="InterPro" id="IPR023214">
    <property type="entry name" value="HAD_sf"/>
</dbReference>
<dbReference type="InterPro" id="IPR023198">
    <property type="entry name" value="PGP-like_dom2"/>
</dbReference>